<dbReference type="PROSITE" id="PS51257">
    <property type="entry name" value="PROKAR_LIPOPROTEIN"/>
    <property type="match status" value="1"/>
</dbReference>
<organism evidence="1 2">
    <name type="scientific">Nannocystis bainbridge</name>
    <dbReference type="NCBI Taxonomy" id="2995303"/>
    <lineage>
        <taxon>Bacteria</taxon>
        <taxon>Pseudomonadati</taxon>
        <taxon>Myxococcota</taxon>
        <taxon>Polyangia</taxon>
        <taxon>Nannocystales</taxon>
        <taxon>Nannocystaceae</taxon>
        <taxon>Nannocystis</taxon>
    </lineage>
</organism>
<dbReference type="Proteomes" id="UP001221686">
    <property type="component" value="Unassembled WGS sequence"/>
</dbReference>
<comment type="caution">
    <text evidence="1">The sequence shown here is derived from an EMBL/GenBank/DDBJ whole genome shotgun (WGS) entry which is preliminary data.</text>
</comment>
<dbReference type="EMBL" id="JAQNDL010000001">
    <property type="protein sequence ID" value="MDC0716623.1"/>
    <property type="molecule type" value="Genomic_DNA"/>
</dbReference>
<gene>
    <name evidence="1" type="ORF">POL25_06955</name>
</gene>
<keyword evidence="2" id="KW-1185">Reference proteome</keyword>
<dbReference type="RefSeq" id="WP_272085115.1">
    <property type="nucleotide sequence ID" value="NZ_JAQNDL010000001.1"/>
</dbReference>
<sequence>MHPRSSRLITTVSLAVVAACDPEHAPEPAPTAREAFLTATPGLDCLDDLKLRLHHDDGTVDVTSDLELGLGELARPRDLVELSFTVTPACAADHRRLTLAAYTTQGIGLGLNPAYPPTAFDVHTTRLGGGDGYLLRARLPDCHYELDLAFGEPIDVQRTYKDTYAAESRLIFSAIGGDENCDEAPLAVDRFDPVEAGWGDAPVSAHFGWRLDADPAAQLRCELDLDGDGQPDQILEPCDHTTELIKTAALPQWTYGVGKHQPELVVTDGQRRAWAGTDIYANHLDYKPEVRFLEDRPDFLGADITVAPAPDLSTVVLHFKDAGTLPDVTPGEIVVGHGGPRGYMLRVEGVTIVDADLELTGLPVGLDDVLAGGFFGARDLQIDTSQARCVEEPCPDEIVPALDFPASLDEPAPAKLALDQVVHQTEPAPNGPKFVFKVTENGELHLQPGLEIERFELDVGFFSIPHADLAIAPALDITIVVKAALTHSLAFGEIYLGTLPLAVPLSVMLQPELQLAAALKFTGTLQARGRASAVKDHTGWRTDLETNVGGFLDTFGAAIGPEVRATLLAKFVLTLGFLDGPYIAPLASVGLRHTLGHSQCDTCNQAFWEGGAEFGWRAFGAALFDPIKVILAAGEIWKECNPTFCEPLTGGPVIVSPRDGVLLDCQQYPRFKFRAPGAATTEDVNSPHQFIIAIEADHQIHGPYEYEIDTAFRGGQPEWDIQCVPIGDEGWGECTYTPADNPCHLHSGSNWSNHSWRVTAHVPPASGSPTASATYDVP</sequence>
<evidence type="ECO:0000313" key="1">
    <source>
        <dbReference type="EMBL" id="MDC0716623.1"/>
    </source>
</evidence>
<evidence type="ECO:0008006" key="3">
    <source>
        <dbReference type="Google" id="ProtNLM"/>
    </source>
</evidence>
<name>A0ABT5DU31_9BACT</name>
<evidence type="ECO:0000313" key="2">
    <source>
        <dbReference type="Proteomes" id="UP001221686"/>
    </source>
</evidence>
<accession>A0ABT5DU31</accession>
<proteinExistence type="predicted"/>
<reference evidence="1 2" key="1">
    <citation type="submission" date="2022-11" db="EMBL/GenBank/DDBJ databases">
        <title>Minimal conservation of predation-associated metabolite biosynthetic gene clusters underscores biosynthetic potential of Myxococcota including descriptions for ten novel species: Archangium lansinium sp. nov., Myxococcus landrumus sp. nov., Nannocystis bai.</title>
        <authorList>
            <person name="Ahearne A."/>
            <person name="Stevens C."/>
            <person name="Dowd S."/>
        </authorList>
    </citation>
    <scope>NUCLEOTIDE SEQUENCE [LARGE SCALE GENOMIC DNA]</scope>
    <source>
        <strain evidence="1 2">BB15-2</strain>
    </source>
</reference>
<protein>
    <recommendedName>
        <fullName evidence="3">Lipoprotein</fullName>
    </recommendedName>
</protein>